<feature type="transmembrane region" description="Helical" evidence="8">
    <location>
        <begin position="294"/>
        <end position="312"/>
    </location>
</feature>
<dbReference type="GO" id="GO:0009103">
    <property type="term" value="P:lipopolysaccharide biosynthetic process"/>
    <property type="evidence" value="ECO:0007669"/>
    <property type="project" value="UniProtKB-ARBA"/>
</dbReference>
<feature type="transmembrane region" description="Helical" evidence="8">
    <location>
        <begin position="347"/>
        <end position="366"/>
    </location>
</feature>
<keyword evidence="2" id="KW-1003">Cell membrane</keyword>
<evidence type="ECO:0000256" key="6">
    <source>
        <dbReference type="ARBA" id="ARBA00022989"/>
    </source>
</evidence>
<comment type="subcellular location">
    <subcellularLocation>
        <location evidence="1">Cell membrane</location>
        <topology evidence="1">Multi-pass membrane protein</topology>
    </subcellularLocation>
</comment>
<evidence type="ECO:0000256" key="5">
    <source>
        <dbReference type="ARBA" id="ARBA00022692"/>
    </source>
</evidence>
<feature type="transmembrane region" description="Helical" evidence="8">
    <location>
        <begin position="66"/>
        <end position="97"/>
    </location>
</feature>
<sequence length="462" mass="53418">MTKINSPTFWVAGILLALYLTAIGFRPLLPIDETRYMTVAWEMHLQNGWLAPLTLNFEPYHHKPPVLFWLINLFWAIFGINRWAGLIPITIMSFLVVMLTERLGKKILPENSYDSGRLTFLICGSIPFLIYSTLVMFDLSLTAFVLATFLFLINYAHQRKLIYIIGMGLCMGLAVLTKGPVAYLYILFPVLLGPIWIKDFKNPTSWYAGFLLSFLISVLCAAVWIVPVLFQSDNNFAFWLLWEQTAGRVTGSFGDAHVRPFFFYLPIAVVLFTPWIFFRDFWQQFTSADKDNSAYRFVACWTLPVFLSFCFISGKQPHYLLPLLPGVIIFIAERLKNVPVNKTRNIVLFSIIILISGQSLATKTVFKNYNLQPIADYVRLHSDRPWAWVRNYHGELGFLAKLEQPVEDRSREDIQAWFNKNPNGMALIRYNEESEITKYHKLASYPYRGKNLGIFEKRHSPK</sequence>
<evidence type="ECO:0000256" key="3">
    <source>
        <dbReference type="ARBA" id="ARBA00022676"/>
    </source>
</evidence>
<dbReference type="GO" id="GO:0005886">
    <property type="term" value="C:plasma membrane"/>
    <property type="evidence" value="ECO:0007669"/>
    <property type="project" value="UniProtKB-SubCell"/>
</dbReference>
<protein>
    <recommendedName>
        <fullName evidence="9">Glycosyltransferase RgtA/B/C/D-like domain-containing protein</fullName>
    </recommendedName>
</protein>
<dbReference type="Pfam" id="PF13231">
    <property type="entry name" value="PMT_2"/>
    <property type="match status" value="1"/>
</dbReference>
<keyword evidence="3" id="KW-0328">Glycosyltransferase</keyword>
<evidence type="ECO:0000256" key="8">
    <source>
        <dbReference type="SAM" id="Phobius"/>
    </source>
</evidence>
<evidence type="ECO:0000256" key="4">
    <source>
        <dbReference type="ARBA" id="ARBA00022679"/>
    </source>
</evidence>
<feature type="domain" description="Glycosyltransferase RgtA/B/C/D-like" evidence="9">
    <location>
        <begin position="62"/>
        <end position="217"/>
    </location>
</feature>
<dbReference type="GO" id="GO:0016763">
    <property type="term" value="F:pentosyltransferase activity"/>
    <property type="evidence" value="ECO:0007669"/>
    <property type="project" value="TreeGrafter"/>
</dbReference>
<evidence type="ECO:0000256" key="7">
    <source>
        <dbReference type="ARBA" id="ARBA00023136"/>
    </source>
</evidence>
<feature type="transmembrane region" description="Helical" evidence="8">
    <location>
        <begin position="9"/>
        <end position="29"/>
    </location>
</feature>
<comment type="caution">
    <text evidence="10">The sequence shown here is derived from an EMBL/GenBank/DDBJ whole genome shotgun (WGS) entry which is preliminary data.</text>
</comment>
<accession>A0A2W5PSG6</accession>
<name>A0A2W5PSG6_9BACT</name>
<feature type="transmembrane region" description="Helical" evidence="8">
    <location>
        <begin position="118"/>
        <end position="134"/>
    </location>
</feature>
<dbReference type="InterPro" id="IPR038731">
    <property type="entry name" value="RgtA/B/C-like"/>
</dbReference>
<keyword evidence="7 8" id="KW-0472">Membrane</keyword>
<feature type="transmembrane region" description="Helical" evidence="8">
    <location>
        <begin position="140"/>
        <end position="156"/>
    </location>
</feature>
<dbReference type="EMBL" id="QFQB01000011">
    <property type="protein sequence ID" value="PZQ47667.1"/>
    <property type="molecule type" value="Genomic_DNA"/>
</dbReference>
<gene>
    <name evidence="10" type="ORF">DI551_03080</name>
</gene>
<feature type="transmembrane region" description="Helical" evidence="8">
    <location>
        <begin position="209"/>
        <end position="230"/>
    </location>
</feature>
<evidence type="ECO:0000313" key="11">
    <source>
        <dbReference type="Proteomes" id="UP000249417"/>
    </source>
</evidence>
<dbReference type="AlphaFoldDB" id="A0A2W5PSG6"/>
<reference evidence="10 11" key="1">
    <citation type="submission" date="2017-08" db="EMBL/GenBank/DDBJ databases">
        <title>Infants hospitalized years apart are colonized by the same room-sourced microbial strains.</title>
        <authorList>
            <person name="Brooks B."/>
            <person name="Olm M.R."/>
            <person name="Firek B.A."/>
            <person name="Baker R."/>
            <person name="Thomas B.C."/>
            <person name="Morowitz M.J."/>
            <person name="Banfield J.F."/>
        </authorList>
    </citation>
    <scope>NUCLEOTIDE SEQUENCE [LARGE SCALE GENOMIC DNA]</scope>
    <source>
        <strain evidence="10">S2_005_002_R2_29</strain>
    </source>
</reference>
<evidence type="ECO:0000259" key="9">
    <source>
        <dbReference type="Pfam" id="PF13231"/>
    </source>
</evidence>
<organism evidence="10 11">
    <name type="scientific">Micavibrio aeruginosavorus</name>
    <dbReference type="NCBI Taxonomy" id="349221"/>
    <lineage>
        <taxon>Bacteria</taxon>
        <taxon>Pseudomonadati</taxon>
        <taxon>Bdellovibrionota</taxon>
        <taxon>Bdellovibrionia</taxon>
        <taxon>Bdellovibrionales</taxon>
        <taxon>Pseudobdellovibrionaceae</taxon>
        <taxon>Micavibrio</taxon>
    </lineage>
</organism>
<dbReference type="PANTHER" id="PTHR33908">
    <property type="entry name" value="MANNOSYLTRANSFERASE YKCB-RELATED"/>
    <property type="match status" value="1"/>
</dbReference>
<dbReference type="InterPro" id="IPR050297">
    <property type="entry name" value="LipidA_mod_glycosyltrf_83"/>
</dbReference>
<evidence type="ECO:0000313" key="10">
    <source>
        <dbReference type="EMBL" id="PZQ47667.1"/>
    </source>
</evidence>
<keyword evidence="5 8" id="KW-0812">Transmembrane</keyword>
<keyword evidence="6 8" id="KW-1133">Transmembrane helix</keyword>
<dbReference type="PANTHER" id="PTHR33908:SF11">
    <property type="entry name" value="MEMBRANE PROTEIN"/>
    <property type="match status" value="1"/>
</dbReference>
<dbReference type="Proteomes" id="UP000249417">
    <property type="component" value="Unassembled WGS sequence"/>
</dbReference>
<evidence type="ECO:0000256" key="2">
    <source>
        <dbReference type="ARBA" id="ARBA00022475"/>
    </source>
</evidence>
<feature type="transmembrane region" description="Helical" evidence="8">
    <location>
        <begin position="261"/>
        <end position="282"/>
    </location>
</feature>
<evidence type="ECO:0000256" key="1">
    <source>
        <dbReference type="ARBA" id="ARBA00004651"/>
    </source>
</evidence>
<proteinExistence type="predicted"/>
<keyword evidence="4" id="KW-0808">Transferase</keyword>